<dbReference type="EMBL" id="QZEZ01000006">
    <property type="protein sequence ID" value="RJK94820.1"/>
    <property type="molecule type" value="Genomic_DNA"/>
</dbReference>
<evidence type="ECO:0000256" key="1">
    <source>
        <dbReference type="SAM" id="SignalP"/>
    </source>
</evidence>
<gene>
    <name evidence="3" type="ORF">D5H78_13480</name>
</gene>
<reference evidence="3 4" key="1">
    <citation type="submission" date="2018-09" db="EMBL/GenBank/DDBJ databases">
        <title>YIM 75000 draft genome.</title>
        <authorList>
            <person name="Tang S."/>
            <person name="Feng Y."/>
        </authorList>
    </citation>
    <scope>NUCLEOTIDE SEQUENCE [LARGE SCALE GENOMIC DNA]</scope>
    <source>
        <strain evidence="3 4">YIM 75000</strain>
    </source>
</reference>
<feature type="chain" id="PRO_5017463575" description="ARB-07466-like C-terminal domain-containing protein" evidence="1">
    <location>
        <begin position="24"/>
        <end position="189"/>
    </location>
</feature>
<evidence type="ECO:0000313" key="3">
    <source>
        <dbReference type="EMBL" id="RJK94820.1"/>
    </source>
</evidence>
<dbReference type="AlphaFoldDB" id="A0A3A3ZHK9"/>
<keyword evidence="4" id="KW-1185">Reference proteome</keyword>
<evidence type="ECO:0000313" key="4">
    <source>
        <dbReference type="Proteomes" id="UP000265614"/>
    </source>
</evidence>
<proteinExistence type="predicted"/>
<feature type="signal peptide" evidence="1">
    <location>
        <begin position="1"/>
        <end position="23"/>
    </location>
</feature>
<dbReference type="RefSeq" id="WP_119951002.1">
    <property type="nucleotide sequence ID" value="NZ_QZEZ01000006.1"/>
</dbReference>
<sequence length="189" mass="19721">MRTGGWAAAAALVAAALVGGAVASPGLDGLRPAPEPYPADLPAAAAAYAGPATGCDLPDPTGTGGCVTGATAWMLEQVGAAFGDLPTTCWDEHAWNPSSDHPRGRACDTTIGRLGERPGPRGVERGWRLARWLVANAEALQVRYVIWQGRIWSQRRGDDGWRPYDGGGVYDPGDPTGGHFDHVHVSLTA</sequence>
<dbReference type="OrthoDB" id="5171895at2"/>
<comment type="caution">
    <text evidence="3">The sequence shown here is derived from an EMBL/GenBank/DDBJ whole genome shotgun (WGS) entry which is preliminary data.</text>
</comment>
<dbReference type="InterPro" id="IPR058593">
    <property type="entry name" value="ARB_07466-like_C"/>
</dbReference>
<evidence type="ECO:0000259" key="2">
    <source>
        <dbReference type="Pfam" id="PF26571"/>
    </source>
</evidence>
<accession>A0A3A3ZHK9</accession>
<name>A0A3A3ZHK9_9ACTN</name>
<dbReference type="Proteomes" id="UP000265614">
    <property type="component" value="Unassembled WGS sequence"/>
</dbReference>
<organism evidence="3 4">
    <name type="scientific">Vallicoccus soli</name>
    <dbReference type="NCBI Taxonomy" id="2339232"/>
    <lineage>
        <taxon>Bacteria</taxon>
        <taxon>Bacillati</taxon>
        <taxon>Actinomycetota</taxon>
        <taxon>Actinomycetes</taxon>
        <taxon>Motilibacterales</taxon>
        <taxon>Vallicoccaceae</taxon>
        <taxon>Vallicoccus</taxon>
    </lineage>
</organism>
<feature type="domain" description="ARB-07466-like C-terminal" evidence="2">
    <location>
        <begin position="64"/>
        <end position="171"/>
    </location>
</feature>
<keyword evidence="1" id="KW-0732">Signal</keyword>
<protein>
    <recommendedName>
        <fullName evidence="2">ARB-07466-like C-terminal domain-containing protein</fullName>
    </recommendedName>
</protein>
<dbReference type="Pfam" id="PF26571">
    <property type="entry name" value="VldE"/>
    <property type="match status" value="1"/>
</dbReference>